<evidence type="ECO:0000313" key="9">
    <source>
        <dbReference type="Proteomes" id="UP000255264"/>
    </source>
</evidence>
<dbReference type="InterPro" id="IPR019305">
    <property type="entry name" value="Uncharacterised_Smp"/>
</dbReference>
<dbReference type="OrthoDB" id="5685444at2"/>
<evidence type="ECO:0000256" key="1">
    <source>
        <dbReference type="ARBA" id="ARBA00004236"/>
    </source>
</evidence>
<evidence type="ECO:0000256" key="4">
    <source>
        <dbReference type="ARBA" id="ARBA00022692"/>
    </source>
</evidence>
<evidence type="ECO:0000256" key="7">
    <source>
        <dbReference type="SAM" id="Phobius"/>
    </source>
</evidence>
<proteinExistence type="inferred from homology"/>
<dbReference type="EMBL" id="UGHS01000001">
    <property type="protein sequence ID" value="STO92439.1"/>
    <property type="molecule type" value="Genomic_DNA"/>
</dbReference>
<dbReference type="Proteomes" id="UP000255264">
    <property type="component" value="Unassembled WGS sequence"/>
</dbReference>
<organism evidence="8 9">
    <name type="scientific">Haemophilus pittmaniae</name>
    <dbReference type="NCBI Taxonomy" id="249188"/>
    <lineage>
        <taxon>Bacteria</taxon>
        <taxon>Pseudomonadati</taxon>
        <taxon>Pseudomonadota</taxon>
        <taxon>Gammaproteobacteria</taxon>
        <taxon>Pasteurellales</taxon>
        <taxon>Pasteurellaceae</taxon>
        <taxon>Haemophilus</taxon>
    </lineage>
</organism>
<keyword evidence="3" id="KW-1003">Cell membrane</keyword>
<feature type="transmembrane region" description="Helical" evidence="7">
    <location>
        <begin position="12"/>
        <end position="32"/>
    </location>
</feature>
<dbReference type="GO" id="GO:0005886">
    <property type="term" value="C:plasma membrane"/>
    <property type="evidence" value="ECO:0007669"/>
    <property type="project" value="UniProtKB-SubCell"/>
</dbReference>
<evidence type="ECO:0000313" key="8">
    <source>
        <dbReference type="EMBL" id="STO92439.1"/>
    </source>
</evidence>
<feature type="transmembrane region" description="Helical" evidence="7">
    <location>
        <begin position="165"/>
        <end position="187"/>
    </location>
</feature>
<evidence type="ECO:0000256" key="5">
    <source>
        <dbReference type="ARBA" id="ARBA00022989"/>
    </source>
</evidence>
<keyword evidence="5 7" id="KW-1133">Transmembrane helix</keyword>
<comment type="similarity">
    <text evidence="2">Belongs to the Smp family.</text>
</comment>
<reference evidence="8 9" key="1">
    <citation type="submission" date="2018-06" db="EMBL/GenBank/DDBJ databases">
        <authorList>
            <consortium name="Pathogen Informatics"/>
            <person name="Doyle S."/>
        </authorList>
    </citation>
    <scope>NUCLEOTIDE SEQUENCE [LARGE SCALE GENOMIC DNA]</scope>
    <source>
        <strain evidence="8 9">NCTC13335</strain>
    </source>
</reference>
<evidence type="ECO:0000256" key="3">
    <source>
        <dbReference type="ARBA" id="ARBA00022475"/>
    </source>
</evidence>
<keyword evidence="6 7" id="KW-0472">Membrane</keyword>
<evidence type="ECO:0000256" key="6">
    <source>
        <dbReference type="ARBA" id="ARBA00023136"/>
    </source>
</evidence>
<dbReference type="Pfam" id="PF10144">
    <property type="entry name" value="SMP_2"/>
    <property type="match status" value="1"/>
</dbReference>
<accession>A0A377IWF7</accession>
<dbReference type="RefSeq" id="WP_115002570.1">
    <property type="nucleotide sequence ID" value="NZ_UGHS01000001.1"/>
</dbReference>
<protein>
    <submittedName>
        <fullName evidence="8">AphA (Smp-like) protein</fullName>
    </submittedName>
</protein>
<gene>
    <name evidence="8" type="primary">aphA_1</name>
    <name evidence="8" type="ORF">NCTC13335_00263</name>
</gene>
<comment type="subcellular location">
    <subcellularLocation>
        <location evidence="1">Cell membrane</location>
    </subcellularLocation>
</comment>
<dbReference type="AlphaFoldDB" id="A0A377IWF7"/>
<keyword evidence="9" id="KW-1185">Reference proteome</keyword>
<evidence type="ECO:0000256" key="2">
    <source>
        <dbReference type="ARBA" id="ARBA00005362"/>
    </source>
</evidence>
<keyword evidence="4 7" id="KW-0812">Transmembrane</keyword>
<name>A0A377IWF7_9PAST</name>
<sequence>MQLVKEKLTKSSMLLVIVAAIIAALAVILFGVQQFKIGSQLASVNQVANLSHVLVRQQANLLSVLLINNSNSEQLAESLDDLLKQQFILDATIYDNNGKQLAQSRYSGNLREQLGLDPSQQKIPTQQIVEPIYANGGVRGFLRVTFDAQYAQTTQSQIDRVFHRLYGEILLVFLLGALLSGSIYYFIYHYRRAYRNKGSEAKRLPVLVDKKPSQRFHSRRRRN</sequence>